<dbReference type="Proteomes" id="UP001321473">
    <property type="component" value="Unassembled WGS sequence"/>
</dbReference>
<gene>
    <name evidence="3" type="ORF">V5799_016108</name>
</gene>
<feature type="region of interest" description="Disordered" evidence="1">
    <location>
        <begin position="1"/>
        <end position="76"/>
    </location>
</feature>
<reference evidence="3 4" key="1">
    <citation type="journal article" date="2023" name="Arcadia Sci">
        <title>De novo assembly of a long-read Amblyomma americanum tick genome.</title>
        <authorList>
            <person name="Chou S."/>
            <person name="Poskanzer K.E."/>
            <person name="Rollins M."/>
            <person name="Thuy-Boun P.S."/>
        </authorList>
    </citation>
    <scope>NUCLEOTIDE SEQUENCE [LARGE SCALE GENOMIC DNA]</scope>
    <source>
        <strain evidence="3">F_SG_1</strain>
        <tissue evidence="3">Salivary glands</tissue>
    </source>
</reference>
<evidence type="ECO:0000256" key="2">
    <source>
        <dbReference type="SAM" id="Phobius"/>
    </source>
</evidence>
<dbReference type="GO" id="GO:0004222">
    <property type="term" value="F:metalloendopeptidase activity"/>
    <property type="evidence" value="ECO:0007669"/>
    <property type="project" value="InterPro"/>
</dbReference>
<accession>A0AAQ4F6P5</accession>
<proteinExistence type="predicted"/>
<feature type="region of interest" description="Disordered" evidence="1">
    <location>
        <begin position="119"/>
        <end position="151"/>
    </location>
</feature>
<dbReference type="InterPro" id="IPR000718">
    <property type="entry name" value="Peptidase_M13"/>
</dbReference>
<name>A0AAQ4F6P5_AMBAM</name>
<dbReference type="InterPro" id="IPR024079">
    <property type="entry name" value="MetalloPept_cat_dom_sf"/>
</dbReference>
<organism evidence="3 4">
    <name type="scientific">Amblyomma americanum</name>
    <name type="common">Lone star tick</name>
    <dbReference type="NCBI Taxonomy" id="6943"/>
    <lineage>
        <taxon>Eukaryota</taxon>
        <taxon>Metazoa</taxon>
        <taxon>Ecdysozoa</taxon>
        <taxon>Arthropoda</taxon>
        <taxon>Chelicerata</taxon>
        <taxon>Arachnida</taxon>
        <taxon>Acari</taxon>
        <taxon>Parasitiformes</taxon>
        <taxon>Ixodida</taxon>
        <taxon>Ixodoidea</taxon>
        <taxon>Ixodidae</taxon>
        <taxon>Amblyomminae</taxon>
        <taxon>Amblyomma</taxon>
    </lineage>
</organism>
<dbReference type="PROSITE" id="PS51885">
    <property type="entry name" value="NEPRILYSIN"/>
    <property type="match status" value="1"/>
</dbReference>
<keyword evidence="2" id="KW-0472">Membrane</keyword>
<dbReference type="GO" id="GO:0006508">
    <property type="term" value="P:proteolysis"/>
    <property type="evidence" value="ECO:0007669"/>
    <property type="project" value="InterPro"/>
</dbReference>
<feature type="compositionally biased region" description="Basic and acidic residues" evidence="1">
    <location>
        <begin position="130"/>
        <end position="151"/>
    </location>
</feature>
<comment type="caution">
    <text evidence="3">The sequence shown here is derived from an EMBL/GenBank/DDBJ whole genome shotgun (WGS) entry which is preliminary data.</text>
</comment>
<dbReference type="InterPro" id="IPR042089">
    <property type="entry name" value="Peptidase_M13_dom_2"/>
</dbReference>
<protein>
    <submittedName>
        <fullName evidence="3">Uncharacterized protein</fullName>
    </submittedName>
</protein>
<dbReference type="AlphaFoldDB" id="A0AAQ4F6P5"/>
<dbReference type="SUPFAM" id="SSF55486">
    <property type="entry name" value="Metalloproteases ('zincins'), catalytic domain"/>
    <property type="match status" value="1"/>
</dbReference>
<keyword evidence="2" id="KW-0812">Transmembrane</keyword>
<dbReference type="Gene3D" id="1.10.1380.10">
    <property type="entry name" value="Neutral endopeptidase , domain2"/>
    <property type="match status" value="1"/>
</dbReference>
<keyword evidence="4" id="KW-1185">Reference proteome</keyword>
<dbReference type="Gene3D" id="3.40.390.10">
    <property type="entry name" value="Collagenase (Catalytic Domain)"/>
    <property type="match status" value="1"/>
</dbReference>
<sequence>MAFAEHGPETFAEPGPVRAVGAPNPSPQPVPRAAAPVIGKELGPLSPKSFEQDDPFVPKPAAFRKSLQSKEDRRTQGEARNRVRMFFLVAGTLIAAALLSLLTFLASLVFFDGDTKPPYANSDEPTTQPWDRDNGSLTHDGADRKSGREGRDTLSEDLGSICADLSCSAAVSLLRAQLDFRYDPCWNLYDHVCSQWQSEHCDAAAERGGSYSVDDVVVDRYAQMLGKLLIAEKGQSSVVPDERQFLVDCLDGKLSDAEEVWRVIHTDILENSTSTPEDALAEVIVRMARVGVSPFFDIHVDQSDDVFVVKLSRPHVTGNNVFRMTESIPALLEPQPDVTEGSEASDAKSDSKPFFLALQRQLCLAIAATVHVNKSCRLSPSSRITPAWNYTWYSTEGLKILSAASVLEPLASRNDSAVNRYSSASMLPLTGRYHRMDICTHTIDRYVPNWLLNLSNSLFPKKFRNHVNQSLSSLKELIADEMPSARNIKMVFVSAPLNQTKETALSSQVSTSDAFTNDSRLEAYLKNWTWKRWIQGPDGGLPALSSTKSTFLEEVQTLHVPLGAFNWSNTDSPLLRYLELARAGPRVLSTLFLERLSEEFKDSRLVRCLASHLGEAQALPEGLDLEEVASFYFSLTAYRSHIATELAISPFSSMMTDALFLLYYAFNNCEAVCQPDGSASSPRARRRKVDAVARVFSSELLQECNTLPNVLSGCGYSSEDFSK</sequence>
<keyword evidence="2" id="KW-1133">Transmembrane helix</keyword>
<evidence type="ECO:0000313" key="3">
    <source>
        <dbReference type="EMBL" id="KAK8782553.1"/>
    </source>
</evidence>
<evidence type="ECO:0000256" key="1">
    <source>
        <dbReference type="SAM" id="MobiDB-lite"/>
    </source>
</evidence>
<evidence type="ECO:0000313" key="4">
    <source>
        <dbReference type="Proteomes" id="UP001321473"/>
    </source>
</evidence>
<feature type="transmembrane region" description="Helical" evidence="2">
    <location>
        <begin position="86"/>
        <end position="111"/>
    </location>
</feature>
<dbReference type="EMBL" id="JARKHS020006551">
    <property type="protein sequence ID" value="KAK8782553.1"/>
    <property type="molecule type" value="Genomic_DNA"/>
</dbReference>